<dbReference type="Proteomes" id="UP001361239">
    <property type="component" value="Unassembled WGS sequence"/>
</dbReference>
<evidence type="ECO:0000313" key="3">
    <source>
        <dbReference type="Proteomes" id="UP001361239"/>
    </source>
</evidence>
<comment type="caution">
    <text evidence="2">The sequence shown here is derived from an EMBL/GenBank/DDBJ whole genome shotgun (WGS) entry which is preliminary data.</text>
</comment>
<keyword evidence="1" id="KW-0472">Membrane</keyword>
<keyword evidence="1" id="KW-1133">Transmembrane helix</keyword>
<evidence type="ECO:0000313" key="2">
    <source>
        <dbReference type="EMBL" id="MEJ5975412.1"/>
    </source>
</evidence>
<dbReference type="RefSeq" id="WP_339585364.1">
    <property type="nucleotide sequence ID" value="NZ_JBBHJZ010000001.1"/>
</dbReference>
<accession>A0ABU8RRJ4</accession>
<organism evidence="2 3">
    <name type="scientific">Novosphingobium anseongense</name>
    <dbReference type="NCBI Taxonomy" id="3133436"/>
    <lineage>
        <taxon>Bacteria</taxon>
        <taxon>Pseudomonadati</taxon>
        <taxon>Pseudomonadota</taxon>
        <taxon>Alphaproteobacteria</taxon>
        <taxon>Sphingomonadales</taxon>
        <taxon>Sphingomonadaceae</taxon>
        <taxon>Novosphingobium</taxon>
    </lineage>
</organism>
<dbReference type="EMBL" id="JBBHJZ010000001">
    <property type="protein sequence ID" value="MEJ5975412.1"/>
    <property type="molecule type" value="Genomic_DNA"/>
</dbReference>
<name>A0ABU8RRJ4_9SPHN</name>
<proteinExistence type="predicted"/>
<sequence>MASTALSLLVLTIVALTAGAAFLWRRGGGRKQIVLMLVLAAVLAINVAIWVVPTSGGQSLAGKAATQ</sequence>
<keyword evidence="1" id="KW-0812">Transmembrane</keyword>
<gene>
    <name evidence="2" type="ORF">WG901_02100</name>
</gene>
<feature type="transmembrane region" description="Helical" evidence="1">
    <location>
        <begin position="6"/>
        <end position="24"/>
    </location>
</feature>
<keyword evidence="3" id="KW-1185">Reference proteome</keyword>
<reference evidence="2 3" key="1">
    <citation type="submission" date="2024-03" db="EMBL/GenBank/DDBJ databases">
        <authorList>
            <person name="Jo J.-H."/>
        </authorList>
    </citation>
    <scope>NUCLEOTIDE SEQUENCE [LARGE SCALE GENOMIC DNA]</scope>
    <source>
        <strain evidence="2 3">PS1R-30</strain>
    </source>
</reference>
<evidence type="ECO:0000256" key="1">
    <source>
        <dbReference type="SAM" id="Phobius"/>
    </source>
</evidence>
<protein>
    <submittedName>
        <fullName evidence="2">Uncharacterized protein</fullName>
    </submittedName>
</protein>
<feature type="transmembrane region" description="Helical" evidence="1">
    <location>
        <begin position="33"/>
        <end position="52"/>
    </location>
</feature>